<keyword evidence="6" id="KW-1134">Transmembrane beta strand</keyword>
<gene>
    <name evidence="14" type="ORF">COCNU_13G007480</name>
</gene>
<evidence type="ECO:0000256" key="6">
    <source>
        <dbReference type="ARBA" id="ARBA00022452"/>
    </source>
</evidence>
<evidence type="ECO:0000256" key="4">
    <source>
        <dbReference type="ARBA" id="ARBA00011593"/>
    </source>
</evidence>
<accession>A0A8K0IU06</accession>
<dbReference type="EMBL" id="CM017884">
    <property type="protein sequence ID" value="KAG1366958.1"/>
    <property type="molecule type" value="Genomic_DNA"/>
</dbReference>
<evidence type="ECO:0000256" key="9">
    <source>
        <dbReference type="ARBA" id="ARBA00022692"/>
    </source>
</evidence>
<keyword evidence="9" id="KW-0812">Transmembrane</keyword>
<dbReference type="Proteomes" id="UP000797356">
    <property type="component" value="Chromosome 13"/>
</dbReference>
<name>A0A8K0IU06_COCNU</name>
<comment type="function">
    <text evidence="1">High-conductance voltage-dependent solute channel with a slight selectivity for cations transporting triosephosphates, dicarboxylic acids, ATP, inorganic phosphate (Pi), sugars, and positively or negatively charged amino acids.</text>
</comment>
<reference evidence="14" key="2">
    <citation type="submission" date="2019-07" db="EMBL/GenBank/DDBJ databases">
        <authorList>
            <person name="Yang Y."/>
            <person name="Bocs S."/>
            <person name="Baudouin L."/>
        </authorList>
    </citation>
    <scope>NUCLEOTIDE SEQUENCE</scope>
    <source>
        <tissue evidence="14">Spear leaf of Hainan Tall coconut</tissue>
    </source>
</reference>
<organism evidence="14 15">
    <name type="scientific">Cocos nucifera</name>
    <name type="common">Coconut palm</name>
    <dbReference type="NCBI Taxonomy" id="13894"/>
    <lineage>
        <taxon>Eukaryota</taxon>
        <taxon>Viridiplantae</taxon>
        <taxon>Streptophyta</taxon>
        <taxon>Embryophyta</taxon>
        <taxon>Tracheophyta</taxon>
        <taxon>Spermatophyta</taxon>
        <taxon>Magnoliopsida</taxon>
        <taxon>Liliopsida</taxon>
        <taxon>Arecaceae</taxon>
        <taxon>Arecoideae</taxon>
        <taxon>Cocoseae</taxon>
        <taxon>Attaleinae</taxon>
        <taxon>Cocos</taxon>
    </lineage>
</organism>
<keyword evidence="8" id="KW-0934">Plastid</keyword>
<dbReference type="GO" id="GO:0046930">
    <property type="term" value="C:pore complex"/>
    <property type="evidence" value="ECO:0007669"/>
    <property type="project" value="UniProtKB-KW"/>
</dbReference>
<keyword evidence="15" id="KW-1185">Reference proteome</keyword>
<evidence type="ECO:0000256" key="2">
    <source>
        <dbReference type="ARBA" id="ARBA00004396"/>
    </source>
</evidence>
<evidence type="ECO:0000256" key="5">
    <source>
        <dbReference type="ARBA" id="ARBA00022448"/>
    </source>
</evidence>
<dbReference type="AlphaFoldDB" id="A0A8K0IU06"/>
<evidence type="ECO:0000256" key="12">
    <source>
        <dbReference type="ARBA" id="ARBA00023114"/>
    </source>
</evidence>
<dbReference type="GO" id="GO:0034765">
    <property type="term" value="P:regulation of monoatomic ion transmembrane transport"/>
    <property type="evidence" value="ECO:0007669"/>
    <property type="project" value="InterPro"/>
</dbReference>
<evidence type="ECO:0000256" key="1">
    <source>
        <dbReference type="ARBA" id="ARBA00002327"/>
    </source>
</evidence>
<evidence type="ECO:0000256" key="13">
    <source>
        <dbReference type="ARBA" id="ARBA00023136"/>
    </source>
</evidence>
<dbReference type="PANTHER" id="PTHR35284:SF1">
    <property type="entry name" value="OUTER ENVELOPE PORE PROTEIN 24A, CHLOROPLASTIC-RELATED"/>
    <property type="match status" value="1"/>
</dbReference>
<dbReference type="GO" id="GO:0034426">
    <property type="term" value="C:etioplast membrane"/>
    <property type="evidence" value="ECO:0007669"/>
    <property type="project" value="UniProtKB-SubCell"/>
</dbReference>
<keyword evidence="13" id="KW-0472">Membrane</keyword>
<sequence>MNSVKVLKKTVDLTYTHARGENRTAVEGAVALDAGNKIAVSNVLGTDEWKVRYAYTHGALQRTVIEPCYDVKANAWDFALTRKFERGHAVKATFRPRSQALDLEWTGDIPFNTTIKPSRFNAVFMSPDA</sequence>
<comment type="caution">
    <text evidence="14">The sequence shown here is derived from an EMBL/GenBank/DDBJ whole genome shotgun (WGS) entry which is preliminary data.</text>
</comment>
<reference evidence="14" key="1">
    <citation type="journal article" date="2017" name="Gigascience">
        <title>The genome draft of coconut (Cocos nucifera).</title>
        <authorList>
            <person name="Xiao Y."/>
            <person name="Xu P."/>
            <person name="Fan H."/>
            <person name="Baudouin L."/>
            <person name="Xia W."/>
            <person name="Bocs S."/>
            <person name="Xu J."/>
            <person name="Li Q."/>
            <person name="Guo A."/>
            <person name="Zhou L."/>
            <person name="Li J."/>
            <person name="Wu Y."/>
            <person name="Ma Z."/>
            <person name="Armero A."/>
            <person name="Issali A.E."/>
            <person name="Liu N."/>
            <person name="Peng M."/>
            <person name="Yang Y."/>
        </authorList>
    </citation>
    <scope>NUCLEOTIDE SEQUENCE</scope>
    <source>
        <tissue evidence="14">Spear leaf of Hainan Tall coconut</tissue>
    </source>
</reference>
<dbReference type="GO" id="GO:0009707">
    <property type="term" value="C:chloroplast outer membrane"/>
    <property type="evidence" value="ECO:0007669"/>
    <property type="project" value="UniProtKB-SubCell"/>
</dbReference>
<evidence type="ECO:0000313" key="15">
    <source>
        <dbReference type="Proteomes" id="UP000797356"/>
    </source>
</evidence>
<keyword evidence="12" id="KW-0626">Porin</keyword>
<evidence type="ECO:0000256" key="7">
    <source>
        <dbReference type="ARBA" id="ARBA00022528"/>
    </source>
</evidence>
<keyword evidence="11" id="KW-0406">Ion transport</keyword>
<dbReference type="OrthoDB" id="746113at2759"/>
<proteinExistence type="predicted"/>
<keyword evidence="10" id="KW-1002">Plastid outer membrane</keyword>
<dbReference type="PANTHER" id="PTHR35284">
    <property type="entry name" value="OUTER ENVELOPE PORE PROTEIN 24A, CHLOROPLASTIC-RELATED"/>
    <property type="match status" value="1"/>
</dbReference>
<dbReference type="GO" id="GO:0015288">
    <property type="term" value="F:porin activity"/>
    <property type="evidence" value="ECO:0007669"/>
    <property type="project" value="UniProtKB-KW"/>
</dbReference>
<dbReference type="InterPro" id="IPR034626">
    <property type="entry name" value="OEP24"/>
</dbReference>
<evidence type="ECO:0000256" key="10">
    <source>
        <dbReference type="ARBA" id="ARBA00022805"/>
    </source>
</evidence>
<evidence type="ECO:0000313" key="14">
    <source>
        <dbReference type="EMBL" id="KAG1366958.1"/>
    </source>
</evidence>
<keyword evidence="7" id="KW-0150">Chloroplast</keyword>
<dbReference type="GO" id="GO:0022843">
    <property type="term" value="F:voltage-gated monoatomic cation channel activity"/>
    <property type="evidence" value="ECO:0007669"/>
    <property type="project" value="InterPro"/>
</dbReference>
<comment type="subcellular location">
    <subcellularLocation>
        <location evidence="2">Plastid</location>
        <location evidence="2">Chloroplast outer membrane</location>
        <topology evidence="2">Multi-pass membrane protein</topology>
    </subcellularLocation>
    <subcellularLocation>
        <location evidence="3">Plastid</location>
        <location evidence="3">Etioplast membrane</location>
        <topology evidence="3">Multi-pass membrane protein</topology>
    </subcellularLocation>
</comment>
<protein>
    <submittedName>
        <fullName evidence="14">Putative Outer envelope pore protein 24B, chloroplastic</fullName>
    </submittedName>
</protein>
<evidence type="ECO:0000256" key="3">
    <source>
        <dbReference type="ARBA" id="ARBA00004441"/>
    </source>
</evidence>
<evidence type="ECO:0000256" key="11">
    <source>
        <dbReference type="ARBA" id="ARBA00023065"/>
    </source>
</evidence>
<keyword evidence="5" id="KW-0813">Transport</keyword>
<comment type="subunit">
    <text evidence="4">Homooligomers form large rather nonselective pores in plastidial outer membranes.</text>
</comment>
<evidence type="ECO:0000256" key="8">
    <source>
        <dbReference type="ARBA" id="ARBA00022640"/>
    </source>
</evidence>